<dbReference type="Gene3D" id="6.10.110.10">
    <property type="match status" value="1"/>
</dbReference>
<dbReference type="Pfam" id="PF00335">
    <property type="entry name" value="Tetraspanin"/>
    <property type="match status" value="1"/>
</dbReference>
<evidence type="ECO:0000256" key="4">
    <source>
        <dbReference type="ARBA" id="ARBA00023136"/>
    </source>
</evidence>
<protein>
    <submittedName>
        <fullName evidence="5">Tetraspanin-3</fullName>
    </submittedName>
</protein>
<dbReference type="PANTHER" id="PTHR19282:SF521">
    <property type="entry name" value="IP01817P-RELATED"/>
    <property type="match status" value="1"/>
</dbReference>
<dbReference type="InterPro" id="IPR008952">
    <property type="entry name" value="Tetraspanin_EC2_sf"/>
</dbReference>
<dbReference type="OrthoDB" id="10033535at2759"/>
<sequence length="281" mass="30958">MGNCFGFGSEGVRAGSRAARYQSHHYGGETPGGGWFACCQSRGAKGDGEISYVRVCFGLFLGILGILLVAGGVMVGYYPKKLHDQEPIFFYVEDATQHEFLPTYQLMIAIGVFLFLSAICACCCGAQSGDKVASCCLLLAFIIVIVVVGRLSYSVSKFDSKRVESDIRKNMMAKINSSADPILDYIQQKLECCGVEGPSDWQHNIKFNNETVPDSCCKVETPDCGQKYRPDNIFLGGCLTNMMHKITAIYFYLQISFLAFFSLTAIFVICFYCCIHANCNC</sequence>
<dbReference type="Proteomes" id="UP001152795">
    <property type="component" value="Unassembled WGS sequence"/>
</dbReference>
<comment type="caution">
    <text evidence="5">The sequence shown here is derived from an EMBL/GenBank/DDBJ whole genome shotgun (WGS) entry which is preliminary data.</text>
</comment>
<evidence type="ECO:0000256" key="2">
    <source>
        <dbReference type="ARBA" id="ARBA00022692"/>
    </source>
</evidence>
<dbReference type="GO" id="GO:0005886">
    <property type="term" value="C:plasma membrane"/>
    <property type="evidence" value="ECO:0007669"/>
    <property type="project" value="TreeGrafter"/>
</dbReference>
<keyword evidence="2" id="KW-0812">Transmembrane</keyword>
<keyword evidence="6" id="KW-1185">Reference proteome</keyword>
<evidence type="ECO:0000256" key="3">
    <source>
        <dbReference type="ARBA" id="ARBA00022989"/>
    </source>
</evidence>
<name>A0A6S7J5F4_PARCT</name>
<gene>
    <name evidence="5" type="ORF">PACLA_8A012278</name>
</gene>
<comment type="subcellular location">
    <subcellularLocation>
        <location evidence="1">Membrane</location>
        <topology evidence="1">Multi-pass membrane protein</topology>
    </subcellularLocation>
</comment>
<dbReference type="EMBL" id="CACRXK020013773">
    <property type="protein sequence ID" value="CAB4025708.1"/>
    <property type="molecule type" value="Genomic_DNA"/>
</dbReference>
<dbReference type="InterPro" id="IPR038213">
    <property type="entry name" value="IFI6/IFI27-like_sf"/>
</dbReference>
<accession>A0A6S7J5F4</accession>
<evidence type="ECO:0000313" key="6">
    <source>
        <dbReference type="Proteomes" id="UP001152795"/>
    </source>
</evidence>
<dbReference type="InterPro" id="IPR018499">
    <property type="entry name" value="Tetraspanin/Peripherin"/>
</dbReference>
<evidence type="ECO:0000313" key="5">
    <source>
        <dbReference type="EMBL" id="CAB4025708.1"/>
    </source>
</evidence>
<organism evidence="5 6">
    <name type="scientific">Paramuricea clavata</name>
    <name type="common">Red gorgonian</name>
    <name type="synonym">Violescent sea-whip</name>
    <dbReference type="NCBI Taxonomy" id="317549"/>
    <lineage>
        <taxon>Eukaryota</taxon>
        <taxon>Metazoa</taxon>
        <taxon>Cnidaria</taxon>
        <taxon>Anthozoa</taxon>
        <taxon>Octocorallia</taxon>
        <taxon>Malacalcyonacea</taxon>
        <taxon>Plexauridae</taxon>
        <taxon>Paramuricea</taxon>
    </lineage>
</organism>
<keyword evidence="4" id="KW-0472">Membrane</keyword>
<keyword evidence="3" id="KW-1133">Transmembrane helix</keyword>
<dbReference type="AlphaFoldDB" id="A0A6S7J5F4"/>
<dbReference type="SUPFAM" id="SSF48652">
    <property type="entry name" value="Tetraspanin"/>
    <property type="match status" value="1"/>
</dbReference>
<dbReference type="PANTHER" id="PTHR19282">
    <property type="entry name" value="TETRASPANIN"/>
    <property type="match status" value="1"/>
</dbReference>
<reference evidence="5" key="1">
    <citation type="submission" date="2020-04" db="EMBL/GenBank/DDBJ databases">
        <authorList>
            <person name="Alioto T."/>
            <person name="Alioto T."/>
            <person name="Gomez Garrido J."/>
        </authorList>
    </citation>
    <scope>NUCLEOTIDE SEQUENCE</scope>
    <source>
        <strain evidence="5">A484AB</strain>
    </source>
</reference>
<proteinExistence type="predicted"/>
<evidence type="ECO:0000256" key="1">
    <source>
        <dbReference type="ARBA" id="ARBA00004141"/>
    </source>
</evidence>
<dbReference type="Gene3D" id="1.10.1450.10">
    <property type="entry name" value="Tetraspanin"/>
    <property type="match status" value="1"/>
</dbReference>